<sequence>MNTSPFSTASRDSITRASSPDQVEILRLEGELAEIVKRGRKHPERNRFHESWLALSYKDCHELGARDHIILVERLKERLEEYNQALLQLAQIAQLNRPYQGDVEFVREWLTRHDGGDSPLTKPSRFTWEEENEYHLVGTRPRVLAIGSRGL</sequence>
<keyword evidence="1" id="KW-0175">Coiled coil</keyword>
<dbReference type="InterPro" id="IPR046529">
    <property type="entry name" value="DUF6594"/>
</dbReference>
<reference evidence="3" key="1">
    <citation type="journal article" date="2023" name="Mol. Phylogenet. Evol.">
        <title>Genome-scale phylogeny and comparative genomics of the fungal order Sordariales.</title>
        <authorList>
            <person name="Hensen N."/>
            <person name="Bonometti L."/>
            <person name="Westerberg I."/>
            <person name="Brannstrom I.O."/>
            <person name="Guillou S."/>
            <person name="Cros-Aarteil S."/>
            <person name="Calhoun S."/>
            <person name="Haridas S."/>
            <person name="Kuo A."/>
            <person name="Mondo S."/>
            <person name="Pangilinan J."/>
            <person name="Riley R."/>
            <person name="LaButti K."/>
            <person name="Andreopoulos B."/>
            <person name="Lipzen A."/>
            <person name="Chen C."/>
            <person name="Yan M."/>
            <person name="Daum C."/>
            <person name="Ng V."/>
            <person name="Clum A."/>
            <person name="Steindorff A."/>
            <person name="Ohm R.A."/>
            <person name="Martin F."/>
            <person name="Silar P."/>
            <person name="Natvig D.O."/>
            <person name="Lalanne C."/>
            <person name="Gautier V."/>
            <person name="Ament-Velasquez S.L."/>
            <person name="Kruys A."/>
            <person name="Hutchinson M.I."/>
            <person name="Powell A.J."/>
            <person name="Barry K."/>
            <person name="Miller A.N."/>
            <person name="Grigoriev I.V."/>
            <person name="Debuchy R."/>
            <person name="Gladieux P."/>
            <person name="Hiltunen Thoren M."/>
            <person name="Johannesson H."/>
        </authorList>
    </citation>
    <scope>NUCLEOTIDE SEQUENCE</scope>
    <source>
        <strain evidence="3">PSN309</strain>
    </source>
</reference>
<dbReference type="Pfam" id="PF20237">
    <property type="entry name" value="DUF6594"/>
    <property type="match status" value="1"/>
</dbReference>
<dbReference type="PANTHER" id="PTHR34502">
    <property type="entry name" value="DUF6594 DOMAIN-CONTAINING PROTEIN-RELATED"/>
    <property type="match status" value="1"/>
</dbReference>
<dbReference type="EMBL" id="MU864559">
    <property type="protein sequence ID" value="KAK4183311.1"/>
    <property type="molecule type" value="Genomic_DNA"/>
</dbReference>
<gene>
    <name evidence="3" type="ORF">QBC35DRAFT_119436</name>
</gene>
<evidence type="ECO:0000313" key="3">
    <source>
        <dbReference type="EMBL" id="KAK4183311.1"/>
    </source>
</evidence>
<keyword evidence="4" id="KW-1185">Reference proteome</keyword>
<evidence type="ECO:0000313" key="4">
    <source>
        <dbReference type="Proteomes" id="UP001302126"/>
    </source>
</evidence>
<proteinExistence type="predicted"/>
<accession>A0AAN6WK42</accession>
<feature type="coiled-coil region" evidence="1">
    <location>
        <begin position="65"/>
        <end position="92"/>
    </location>
</feature>
<evidence type="ECO:0000256" key="1">
    <source>
        <dbReference type="SAM" id="Coils"/>
    </source>
</evidence>
<feature type="domain" description="DUF6594" evidence="2">
    <location>
        <begin position="22"/>
        <end position="141"/>
    </location>
</feature>
<name>A0AAN6WK42_9PEZI</name>
<comment type="caution">
    <text evidence="3">The sequence shown here is derived from an EMBL/GenBank/DDBJ whole genome shotgun (WGS) entry which is preliminary data.</text>
</comment>
<dbReference type="Proteomes" id="UP001302126">
    <property type="component" value="Unassembled WGS sequence"/>
</dbReference>
<protein>
    <recommendedName>
        <fullName evidence="2">DUF6594 domain-containing protein</fullName>
    </recommendedName>
</protein>
<evidence type="ECO:0000259" key="2">
    <source>
        <dbReference type="Pfam" id="PF20237"/>
    </source>
</evidence>
<reference evidence="3" key="2">
    <citation type="submission" date="2023-05" db="EMBL/GenBank/DDBJ databases">
        <authorList>
            <consortium name="Lawrence Berkeley National Laboratory"/>
            <person name="Steindorff A."/>
            <person name="Hensen N."/>
            <person name="Bonometti L."/>
            <person name="Westerberg I."/>
            <person name="Brannstrom I.O."/>
            <person name="Guillou S."/>
            <person name="Cros-Aarteil S."/>
            <person name="Calhoun S."/>
            <person name="Haridas S."/>
            <person name="Kuo A."/>
            <person name="Mondo S."/>
            <person name="Pangilinan J."/>
            <person name="Riley R."/>
            <person name="Labutti K."/>
            <person name="Andreopoulos B."/>
            <person name="Lipzen A."/>
            <person name="Chen C."/>
            <person name="Yanf M."/>
            <person name="Daum C."/>
            <person name="Ng V."/>
            <person name="Clum A."/>
            <person name="Ohm R."/>
            <person name="Martin F."/>
            <person name="Silar P."/>
            <person name="Natvig D."/>
            <person name="Lalanne C."/>
            <person name="Gautier V."/>
            <person name="Ament-Velasquez S.L."/>
            <person name="Kruys A."/>
            <person name="Hutchinson M.I."/>
            <person name="Powell A.J."/>
            <person name="Barry K."/>
            <person name="Miller A.N."/>
            <person name="Grigoriev I.V."/>
            <person name="Debuchy R."/>
            <person name="Gladieux P."/>
            <person name="Thoren M.H."/>
            <person name="Johannesson H."/>
        </authorList>
    </citation>
    <scope>NUCLEOTIDE SEQUENCE</scope>
    <source>
        <strain evidence="3">PSN309</strain>
    </source>
</reference>
<dbReference type="AlphaFoldDB" id="A0AAN6WK42"/>
<organism evidence="3 4">
    <name type="scientific">Podospora australis</name>
    <dbReference type="NCBI Taxonomy" id="1536484"/>
    <lineage>
        <taxon>Eukaryota</taxon>
        <taxon>Fungi</taxon>
        <taxon>Dikarya</taxon>
        <taxon>Ascomycota</taxon>
        <taxon>Pezizomycotina</taxon>
        <taxon>Sordariomycetes</taxon>
        <taxon>Sordariomycetidae</taxon>
        <taxon>Sordariales</taxon>
        <taxon>Podosporaceae</taxon>
        <taxon>Podospora</taxon>
    </lineage>
</organism>
<dbReference type="PANTHER" id="PTHR34502:SF5">
    <property type="entry name" value="DUF6594 DOMAIN-CONTAINING PROTEIN"/>
    <property type="match status" value="1"/>
</dbReference>